<evidence type="ECO:0000313" key="5">
    <source>
        <dbReference type="Proteomes" id="UP000284779"/>
    </source>
</evidence>
<dbReference type="AlphaFoldDB" id="A0A413RDR3"/>
<dbReference type="Pfam" id="PF13189">
    <property type="entry name" value="Cytidylate_kin2"/>
    <property type="match status" value="1"/>
</dbReference>
<accession>A0A413RDR3</accession>
<evidence type="ECO:0000313" key="2">
    <source>
        <dbReference type="EMBL" id="RHA81724.1"/>
    </source>
</evidence>
<evidence type="ECO:0000313" key="1">
    <source>
        <dbReference type="EMBL" id="RHA20874.1"/>
    </source>
</evidence>
<comment type="caution">
    <text evidence="1">The sequence shown here is derived from an EMBL/GenBank/DDBJ whole genome shotgun (WGS) entry which is preliminary data.</text>
</comment>
<dbReference type="Gene3D" id="3.40.50.300">
    <property type="entry name" value="P-loop containing nucleotide triphosphate hydrolases"/>
    <property type="match status" value="1"/>
</dbReference>
<organism evidence="1 5">
    <name type="scientific">Eubacterium ventriosum</name>
    <dbReference type="NCBI Taxonomy" id="39496"/>
    <lineage>
        <taxon>Bacteria</taxon>
        <taxon>Bacillati</taxon>
        <taxon>Bacillota</taxon>
        <taxon>Clostridia</taxon>
        <taxon>Eubacteriales</taxon>
        <taxon>Eubacteriaceae</taxon>
        <taxon>Eubacterium</taxon>
    </lineage>
</organism>
<dbReference type="EMBL" id="QSFV01000003">
    <property type="protein sequence ID" value="RHA81724.1"/>
    <property type="molecule type" value="Genomic_DNA"/>
</dbReference>
<dbReference type="SUPFAM" id="SSF52540">
    <property type="entry name" value="P-loop containing nucleoside triphosphate hydrolases"/>
    <property type="match status" value="1"/>
</dbReference>
<keyword evidence="1" id="KW-0418">Kinase</keyword>
<proteinExistence type="predicted"/>
<evidence type="ECO:0000313" key="6">
    <source>
        <dbReference type="Proteomes" id="UP000285740"/>
    </source>
</evidence>
<dbReference type="EMBL" id="QSFD01000001">
    <property type="protein sequence ID" value="RHA20874.1"/>
    <property type="molecule type" value="Genomic_DNA"/>
</dbReference>
<gene>
    <name evidence="3" type="ORF">DW018_06855</name>
    <name evidence="2" type="ORF">DW918_01980</name>
    <name evidence="1" type="ORF">DW944_01510</name>
</gene>
<keyword evidence="5" id="KW-1185">Reference proteome</keyword>
<evidence type="ECO:0000313" key="4">
    <source>
        <dbReference type="Proteomes" id="UP000283314"/>
    </source>
</evidence>
<name>A0A413RDR3_9FIRM</name>
<protein>
    <submittedName>
        <fullName evidence="1">Cytidylate kinase-like family protein</fullName>
    </submittedName>
</protein>
<dbReference type="Proteomes" id="UP000285740">
    <property type="component" value="Unassembled WGS sequence"/>
</dbReference>
<dbReference type="GO" id="GO:0016301">
    <property type="term" value="F:kinase activity"/>
    <property type="evidence" value="ECO:0007669"/>
    <property type="project" value="UniProtKB-KW"/>
</dbReference>
<dbReference type="Proteomes" id="UP000284779">
    <property type="component" value="Unassembled WGS sequence"/>
</dbReference>
<reference evidence="4 5" key="1">
    <citation type="submission" date="2018-08" db="EMBL/GenBank/DDBJ databases">
        <title>A genome reference for cultivated species of the human gut microbiota.</title>
        <authorList>
            <person name="Zou Y."/>
            <person name="Xue W."/>
            <person name="Luo G."/>
        </authorList>
    </citation>
    <scope>NUCLEOTIDE SEQUENCE [LARGE SCALE GENOMIC DNA]</scope>
    <source>
        <strain evidence="3 4">AF37-4</strain>
        <strain evidence="2 6">AM42-30</strain>
        <strain evidence="1 5">AM44-11BH</strain>
    </source>
</reference>
<dbReference type="EMBL" id="QROT01000005">
    <property type="protein sequence ID" value="RHL45064.1"/>
    <property type="molecule type" value="Genomic_DNA"/>
</dbReference>
<sequence>MIITIARQCGCGGHEVARILANKLGMELFDKKKLLEEAKQLGQAEEHSNFFNEVPINSLLYGIAMGFGNTKPMDRSLKLVKAITENKDAIIIGRCANIIYKDSKDVTSVYLFADKEFRIKHLMERDGISEKEAEKYIKEVDEKRTSFHKYCTDTVWGDAKEYQLCLDTGKIGFEKTAEFIMNYINAKKES</sequence>
<dbReference type="InterPro" id="IPR027417">
    <property type="entry name" value="P-loop_NTPase"/>
</dbReference>
<evidence type="ECO:0000313" key="3">
    <source>
        <dbReference type="EMBL" id="RHL45064.1"/>
    </source>
</evidence>
<dbReference type="RefSeq" id="WP_117969349.1">
    <property type="nucleotide sequence ID" value="NZ_CABJDQ010000005.1"/>
</dbReference>
<dbReference type="GeneID" id="66466955"/>
<keyword evidence="1" id="KW-0808">Transferase</keyword>
<dbReference type="Proteomes" id="UP000283314">
    <property type="component" value="Unassembled WGS sequence"/>
</dbReference>